<dbReference type="PANTHER" id="PTHR15696:SF0">
    <property type="entry name" value="TELOMERASE-BINDING PROTEIN EST1A"/>
    <property type="match status" value="1"/>
</dbReference>
<dbReference type="InterPro" id="IPR019458">
    <property type="entry name" value="Est1-like_N"/>
</dbReference>
<keyword evidence="7" id="KW-1185">Reference proteome</keyword>
<dbReference type="InterPro" id="IPR018834">
    <property type="entry name" value="DNA/RNA-bd_Est1-type"/>
</dbReference>
<dbReference type="GO" id="GO:0000184">
    <property type="term" value="P:nuclear-transcribed mRNA catabolic process, nonsense-mediated decay"/>
    <property type="evidence" value="ECO:0007669"/>
    <property type="project" value="UniProtKB-KW"/>
</dbReference>
<evidence type="ECO:0000256" key="1">
    <source>
        <dbReference type="ARBA" id="ARBA00023161"/>
    </source>
</evidence>
<evidence type="ECO:0000259" key="4">
    <source>
        <dbReference type="Pfam" id="PF10373"/>
    </source>
</evidence>
<evidence type="ECO:0000256" key="2">
    <source>
        <dbReference type="SAM" id="Coils"/>
    </source>
</evidence>
<proteinExistence type="predicted"/>
<dbReference type="InterPro" id="IPR045153">
    <property type="entry name" value="Est1/Ebs1-like"/>
</dbReference>
<dbReference type="SUPFAM" id="SSF48452">
    <property type="entry name" value="TPR-like"/>
    <property type="match status" value="1"/>
</dbReference>
<name>A0A443SFT8_9ACAR</name>
<dbReference type="GO" id="GO:0070034">
    <property type="term" value="F:telomerase RNA binding"/>
    <property type="evidence" value="ECO:0007669"/>
    <property type="project" value="TreeGrafter"/>
</dbReference>
<feature type="region of interest" description="Disordered" evidence="3">
    <location>
        <begin position="104"/>
        <end position="133"/>
    </location>
</feature>
<keyword evidence="2" id="KW-0175">Coiled coil</keyword>
<reference evidence="6 7" key="1">
    <citation type="journal article" date="2018" name="Gigascience">
        <title>Genomes of trombidid mites reveal novel predicted allergens and laterally-transferred genes associated with secondary metabolism.</title>
        <authorList>
            <person name="Dong X."/>
            <person name="Chaisiri K."/>
            <person name="Xia D."/>
            <person name="Armstrong S.D."/>
            <person name="Fang Y."/>
            <person name="Donnelly M.J."/>
            <person name="Kadowaki T."/>
            <person name="McGarry J.W."/>
            <person name="Darby A.C."/>
            <person name="Makepeace B.L."/>
        </authorList>
    </citation>
    <scope>NUCLEOTIDE SEQUENCE [LARGE SCALE GENOMIC DNA]</scope>
    <source>
        <strain evidence="6">UoL-UT</strain>
    </source>
</reference>
<dbReference type="Pfam" id="PF10373">
    <property type="entry name" value="EST1_DNA_bind"/>
    <property type="match status" value="1"/>
</dbReference>
<dbReference type="STRING" id="299467.A0A443SFT8"/>
<accession>A0A443SFT8</accession>
<keyword evidence="1" id="KW-0866">Nonsense-mediated mRNA decay</keyword>
<feature type="region of interest" description="Disordered" evidence="3">
    <location>
        <begin position="1024"/>
        <end position="1067"/>
    </location>
</feature>
<dbReference type="GO" id="GO:0042162">
    <property type="term" value="F:telomeric DNA binding"/>
    <property type="evidence" value="ECO:0007669"/>
    <property type="project" value="TreeGrafter"/>
</dbReference>
<feature type="compositionally biased region" description="Basic and acidic residues" evidence="3">
    <location>
        <begin position="1055"/>
        <end position="1067"/>
    </location>
</feature>
<evidence type="ECO:0000313" key="7">
    <source>
        <dbReference type="Proteomes" id="UP000288716"/>
    </source>
</evidence>
<comment type="caution">
    <text evidence="6">The sequence shown here is derived from an EMBL/GenBank/DDBJ whole genome shotgun (WGS) entry which is preliminary data.</text>
</comment>
<evidence type="ECO:0000259" key="5">
    <source>
        <dbReference type="Pfam" id="PF10374"/>
    </source>
</evidence>
<feature type="domain" description="Telomerase activating protein Est1-like N-terminal" evidence="5">
    <location>
        <begin position="496"/>
        <end position="596"/>
    </location>
</feature>
<dbReference type="PANTHER" id="PTHR15696">
    <property type="entry name" value="SMG-7 SUPPRESSOR WITH MORPHOLOGICAL EFFECT ON GENITALIA PROTEIN 7"/>
    <property type="match status" value="1"/>
</dbReference>
<feature type="compositionally biased region" description="Polar residues" evidence="3">
    <location>
        <begin position="1024"/>
        <end position="1033"/>
    </location>
</feature>
<protein>
    <submittedName>
        <fullName evidence="6">Telomerase-binding protein EST1A-like protein</fullName>
    </submittedName>
</protein>
<dbReference type="VEuPathDB" id="VectorBase:LDEU005688"/>
<dbReference type="Proteomes" id="UP000288716">
    <property type="component" value="Unassembled WGS sequence"/>
</dbReference>
<evidence type="ECO:0000256" key="3">
    <source>
        <dbReference type="SAM" id="MobiDB-lite"/>
    </source>
</evidence>
<dbReference type="Pfam" id="PF10374">
    <property type="entry name" value="EST1"/>
    <property type="match status" value="1"/>
</dbReference>
<feature type="compositionally biased region" description="Low complexity" evidence="3">
    <location>
        <begin position="1045"/>
        <end position="1054"/>
    </location>
</feature>
<sequence>MVYYRPGMMSRLNKKMHTFSDTRLVDSYTHGKHVVENRSNSMLENSTECKFSKLKQSKKPDKQVYVAKARNCEDKKADEKSKSRHRKEKFETIPNFVFENSKFNKNEDHRKRVENAQPVQTTKDDQKDIPHQNVESRISINVEKQKRDNERDEISVTEKNVFDKQVSEKSEISPNNESDLFVNTVEGLIASSSRQKLFKSNYPSIGKPPKKYSSRSDFKFEQNLPPRLQKKLQMEKYLQCEKTKYQIDVRKPHSMVEQSQQVEQSSVMVNRGGIIRLPPNTAAAITAISSPHSKSSVYQQTQEERGDAVDMMRSRQYGILTPRQLFNPYQANKPCVVIRPTYQTVISHANSRPDVQGSHVSSPPTADILTFNHLTYSYPYNRIPEHNLSVSSSRSNFLVDFPSSSSTCVSNVTGILPIPRTSIGAYDNSSLMRKKLKPVVEKNMKEVLGFEKELQLMLSRNQTLDERSLNQIRWKIQLRYEHIILTDLKFCAECNIEQMLWKCVFYQFIEMHRKELEENSREESKDSLNKLVEEASTFFENLLVNLQDKFEFNVDQYIEHEYDPEIAGYDIIKLAAISAQKIYLYLGDLARYKEQASGTSNFGRARSCYLKAQQLAPKNGRPYNQLALLAMYGRRKLDAVYYYMRSLAASNPFQSARENLLGIFDEVRKKYENAEKKRLEEKLSRLKLTNPIPVEDCGNSNVNEERLEIWIRPDGTSSKHTSLVQNFSAEEEFDMLTDVDLNKRFVLSFLHVHGKLFTKVGMENFIPAVKQMLLELRCLLKRRPSPISSQRLLQLIAISMFSVYHTSIKRKFYSLSLIAMLLMCITEVREFEARYPLQEQAIQVTLATVSLLVERANISLQEHLSSRHSQNSLVSDDVAELLPAIKVWTDWMSCQKQLWSPPPQCCDLGCKQDIWSLFADVLTTLANVNIRSVKLLPTKFDGCEPVILPEDTSLSGFIPLLGAPQCSSFVQPPYDKEKARTCLRISRIQFFGDYLCGIPEPYLEFDVEKKRFYSLVSTSNMEEVESNENCFETSDNETDDIPTDSSSLENINSLNEEKSKEDREIEELWSRQEELKRAQKREEKVRQHLNSHKS</sequence>
<dbReference type="AlphaFoldDB" id="A0A443SFT8"/>
<dbReference type="OrthoDB" id="2017974at2759"/>
<evidence type="ECO:0000313" key="6">
    <source>
        <dbReference type="EMBL" id="RWS26352.1"/>
    </source>
</evidence>
<dbReference type="GO" id="GO:0005697">
    <property type="term" value="C:telomerase holoenzyme complex"/>
    <property type="evidence" value="ECO:0007669"/>
    <property type="project" value="TreeGrafter"/>
</dbReference>
<dbReference type="InterPro" id="IPR011990">
    <property type="entry name" value="TPR-like_helical_dom_sf"/>
</dbReference>
<feature type="domain" description="DNA/RNA-binding" evidence="4">
    <location>
        <begin position="605"/>
        <end position="961"/>
    </location>
</feature>
<organism evidence="6 7">
    <name type="scientific">Leptotrombidium deliense</name>
    <dbReference type="NCBI Taxonomy" id="299467"/>
    <lineage>
        <taxon>Eukaryota</taxon>
        <taxon>Metazoa</taxon>
        <taxon>Ecdysozoa</taxon>
        <taxon>Arthropoda</taxon>
        <taxon>Chelicerata</taxon>
        <taxon>Arachnida</taxon>
        <taxon>Acari</taxon>
        <taxon>Acariformes</taxon>
        <taxon>Trombidiformes</taxon>
        <taxon>Prostigmata</taxon>
        <taxon>Anystina</taxon>
        <taxon>Parasitengona</taxon>
        <taxon>Trombiculoidea</taxon>
        <taxon>Trombiculidae</taxon>
        <taxon>Leptotrombidium</taxon>
    </lineage>
</organism>
<feature type="compositionally biased region" description="Basic and acidic residues" evidence="3">
    <location>
        <begin position="104"/>
        <end position="114"/>
    </location>
</feature>
<feature type="coiled-coil region" evidence="2">
    <location>
        <begin position="657"/>
        <end position="689"/>
    </location>
</feature>
<dbReference type="EMBL" id="NCKV01002837">
    <property type="protein sequence ID" value="RWS26352.1"/>
    <property type="molecule type" value="Genomic_DNA"/>
</dbReference>
<dbReference type="Gene3D" id="1.25.40.10">
    <property type="entry name" value="Tetratricopeptide repeat domain"/>
    <property type="match status" value="1"/>
</dbReference>
<gene>
    <name evidence="6" type="ORF">B4U80_01171</name>
</gene>